<evidence type="ECO:0000256" key="5">
    <source>
        <dbReference type="ARBA" id="ARBA00023077"/>
    </source>
</evidence>
<organism evidence="11 12">
    <name type="scientific">Shewanella algae</name>
    <dbReference type="NCBI Taxonomy" id="38313"/>
    <lineage>
        <taxon>Bacteria</taxon>
        <taxon>Pseudomonadati</taxon>
        <taxon>Pseudomonadota</taxon>
        <taxon>Gammaproteobacteria</taxon>
        <taxon>Alteromonadales</taxon>
        <taxon>Shewanellaceae</taxon>
        <taxon>Shewanella</taxon>
    </lineage>
</organism>
<keyword evidence="12" id="KW-1185">Reference proteome</keyword>
<name>A0A379Z215_9GAMM</name>
<dbReference type="InterPro" id="IPR039426">
    <property type="entry name" value="TonB-dep_rcpt-like"/>
</dbReference>
<evidence type="ECO:0000256" key="6">
    <source>
        <dbReference type="ARBA" id="ARBA00023136"/>
    </source>
</evidence>
<comment type="similarity">
    <text evidence="8">Belongs to the TonB-dependent receptor family.</text>
</comment>
<keyword evidence="2" id="KW-0813">Transport</keyword>
<evidence type="ECO:0000256" key="7">
    <source>
        <dbReference type="ARBA" id="ARBA00023237"/>
    </source>
</evidence>
<comment type="subcellular location">
    <subcellularLocation>
        <location evidence="1">Cell outer membrane</location>
        <topology evidence="1">Multi-pass membrane protein</topology>
    </subcellularLocation>
</comment>
<dbReference type="GO" id="GO:0015344">
    <property type="term" value="F:siderophore uptake transmembrane transporter activity"/>
    <property type="evidence" value="ECO:0007669"/>
    <property type="project" value="TreeGrafter"/>
</dbReference>
<dbReference type="Gene3D" id="2.170.130.10">
    <property type="entry name" value="TonB-dependent receptor, plug domain"/>
    <property type="match status" value="1"/>
</dbReference>
<dbReference type="Proteomes" id="UP000254069">
    <property type="component" value="Unassembled WGS sequence"/>
</dbReference>
<evidence type="ECO:0000259" key="10">
    <source>
        <dbReference type="Pfam" id="PF07715"/>
    </source>
</evidence>
<protein>
    <submittedName>
        <fullName evidence="11">Probable TonB-dependent receptor NMB0964</fullName>
    </submittedName>
</protein>
<dbReference type="Gene3D" id="2.40.170.20">
    <property type="entry name" value="TonB-dependent receptor, beta-barrel domain"/>
    <property type="match status" value="1"/>
</dbReference>
<feature type="domain" description="TonB-dependent receptor plug" evidence="10">
    <location>
        <begin position="45"/>
        <end position="141"/>
    </location>
</feature>
<evidence type="ECO:0000313" key="12">
    <source>
        <dbReference type="Proteomes" id="UP000254069"/>
    </source>
</evidence>
<feature type="domain" description="TonB-dependent receptor-like beta-barrel" evidence="9">
    <location>
        <begin position="286"/>
        <end position="719"/>
    </location>
</feature>
<keyword evidence="11" id="KW-0675">Receptor</keyword>
<dbReference type="GO" id="GO:0009279">
    <property type="term" value="C:cell outer membrane"/>
    <property type="evidence" value="ECO:0007669"/>
    <property type="project" value="UniProtKB-SubCell"/>
</dbReference>
<evidence type="ECO:0000313" key="11">
    <source>
        <dbReference type="EMBL" id="SUI53912.1"/>
    </source>
</evidence>
<proteinExistence type="inferred from homology"/>
<keyword evidence="6 8" id="KW-0472">Membrane</keyword>
<dbReference type="AlphaFoldDB" id="A0A379Z215"/>
<keyword evidence="3" id="KW-1134">Transmembrane beta strand</keyword>
<dbReference type="InterPro" id="IPR037066">
    <property type="entry name" value="Plug_dom_sf"/>
</dbReference>
<keyword evidence="5 8" id="KW-0798">TonB box</keyword>
<dbReference type="InterPro" id="IPR012910">
    <property type="entry name" value="Plug_dom"/>
</dbReference>
<dbReference type="Pfam" id="PF00593">
    <property type="entry name" value="TonB_dep_Rec_b-barrel"/>
    <property type="match status" value="1"/>
</dbReference>
<sequence>MKYSIPLLLLGSVLPVAAEQIEHLQVSGQRPETSLSYRLDADKLVIEGPKLEEQKAATLGDTLKLQPGLNSSFFGTSAGRPQIRGLGGQRVLIGLNGLGVRDMSSISDDQLIPVEPFLADSISVIKGPAASILYGGEAIAGLVELQDGRIPLEQATSPLEGKLELQTGYNADQSLMSRLQGGNERLVFNLNLLHRERSDYHIPGFSKDRDCKDWSQIVGDSRLADQCQVVRSQPDWEWNGSRWVDATPVERQQIRDRSIDSFGRVDNSSLYMTSGSLGASLLGDNSLLGASAGYTESNRGIPGFMHLGSRATDTLEQTGDIRIHSKQLRFDSLYQYRFSDQTWLQDFNLATVYSRQEDDEQMSALDVNGFELNNWQLNPKLSYQLHPRLPGALGLQWEQSQHQGSGVDNYLPEIDTKRQAAFLLQDILLGPVSVQLGGRLEKVDYQPELGDYQPGRGAGADIKARDFHLKNYSATLRWDISSLWWLRTAFVHAERAPAVNELYASNPHFALLIEEQGNSDLKAEQSDSLSLSTGFSCGGFSASASWYQNKYQDFIYLGNTGVSRGGVYVREWRQADTDNEGMEAEVSYRLPWKRFGDIELSAFIDRVKNQPVYRYDGSYNPFDFQNPREPRPGEEKEYWRRTMEGSSMPRMPASRQGAELRWQYGDLRASINYIHYDKQDKVAYLENPSRSYGLLGAYLGIEQNLFGLDSEWFIRLDNLTDEDARPHNSFLRYLAPLPGRSAAVGFRAKF</sequence>
<dbReference type="SUPFAM" id="SSF56935">
    <property type="entry name" value="Porins"/>
    <property type="match status" value="1"/>
</dbReference>
<keyword evidence="4" id="KW-0812">Transmembrane</keyword>
<reference evidence="11 12" key="1">
    <citation type="submission" date="2018-06" db="EMBL/GenBank/DDBJ databases">
        <authorList>
            <consortium name="Pathogen Informatics"/>
            <person name="Doyle S."/>
        </authorList>
    </citation>
    <scope>NUCLEOTIDE SEQUENCE [LARGE SCALE GENOMIC DNA]</scope>
    <source>
        <strain evidence="11 12">NCTC10738</strain>
    </source>
</reference>
<evidence type="ECO:0000259" key="9">
    <source>
        <dbReference type="Pfam" id="PF00593"/>
    </source>
</evidence>
<evidence type="ECO:0000256" key="3">
    <source>
        <dbReference type="ARBA" id="ARBA00022452"/>
    </source>
</evidence>
<dbReference type="Pfam" id="PF07715">
    <property type="entry name" value="Plug"/>
    <property type="match status" value="1"/>
</dbReference>
<dbReference type="PANTHER" id="PTHR30069:SF40">
    <property type="entry name" value="TONB-DEPENDENT RECEPTOR NMB0964-RELATED"/>
    <property type="match status" value="1"/>
</dbReference>
<dbReference type="RefSeq" id="WP_115389217.1">
    <property type="nucleotide sequence ID" value="NZ_JADZHC010000024.1"/>
</dbReference>
<keyword evidence="7" id="KW-0998">Cell outer membrane</keyword>
<dbReference type="EMBL" id="UGYO01000001">
    <property type="protein sequence ID" value="SUI53912.1"/>
    <property type="molecule type" value="Genomic_DNA"/>
</dbReference>
<evidence type="ECO:0000256" key="1">
    <source>
        <dbReference type="ARBA" id="ARBA00004571"/>
    </source>
</evidence>
<evidence type="ECO:0000256" key="4">
    <source>
        <dbReference type="ARBA" id="ARBA00022692"/>
    </source>
</evidence>
<dbReference type="InterPro" id="IPR000531">
    <property type="entry name" value="Beta-barrel_TonB"/>
</dbReference>
<accession>A0A379Z215</accession>
<gene>
    <name evidence="11" type="ORF">NCTC10738_00816</name>
</gene>
<dbReference type="InterPro" id="IPR036942">
    <property type="entry name" value="Beta-barrel_TonB_sf"/>
</dbReference>
<evidence type="ECO:0000256" key="8">
    <source>
        <dbReference type="RuleBase" id="RU003357"/>
    </source>
</evidence>
<evidence type="ECO:0000256" key="2">
    <source>
        <dbReference type="ARBA" id="ARBA00022448"/>
    </source>
</evidence>
<dbReference type="PANTHER" id="PTHR30069">
    <property type="entry name" value="TONB-DEPENDENT OUTER MEMBRANE RECEPTOR"/>
    <property type="match status" value="1"/>
</dbReference>
<dbReference type="GO" id="GO:0044718">
    <property type="term" value="P:siderophore transmembrane transport"/>
    <property type="evidence" value="ECO:0007669"/>
    <property type="project" value="TreeGrafter"/>
</dbReference>